<gene>
    <name evidence="1" type="ORF">BVRB_9g224570</name>
</gene>
<dbReference type="Gramene" id="KMS96464">
    <property type="protein sequence ID" value="KMS96464"/>
    <property type="gene ID" value="BVRB_9g224570"/>
</dbReference>
<keyword evidence="2" id="KW-1185">Reference proteome</keyword>
<proteinExistence type="predicted"/>
<protein>
    <submittedName>
        <fullName evidence="1">Uncharacterized protein</fullName>
    </submittedName>
</protein>
<dbReference type="Proteomes" id="UP000035740">
    <property type="component" value="Unassembled WGS sequence"/>
</dbReference>
<accession>A0A0J8B5E9</accession>
<dbReference type="AlphaFoldDB" id="A0A0J8B5E9"/>
<evidence type="ECO:0000313" key="2">
    <source>
        <dbReference type="Proteomes" id="UP000035740"/>
    </source>
</evidence>
<name>A0A0J8B5E9_BETVV</name>
<organism evidence="1 2">
    <name type="scientific">Beta vulgaris subsp. vulgaris</name>
    <name type="common">Beet</name>
    <dbReference type="NCBI Taxonomy" id="3555"/>
    <lineage>
        <taxon>Eukaryota</taxon>
        <taxon>Viridiplantae</taxon>
        <taxon>Streptophyta</taxon>
        <taxon>Embryophyta</taxon>
        <taxon>Tracheophyta</taxon>
        <taxon>Spermatophyta</taxon>
        <taxon>Magnoliopsida</taxon>
        <taxon>eudicotyledons</taxon>
        <taxon>Gunneridae</taxon>
        <taxon>Pentapetalae</taxon>
        <taxon>Caryophyllales</taxon>
        <taxon>Chenopodiaceae</taxon>
        <taxon>Betoideae</taxon>
        <taxon>Beta</taxon>
    </lineage>
</organism>
<evidence type="ECO:0000313" key="1">
    <source>
        <dbReference type="EMBL" id="KMS96464.1"/>
    </source>
</evidence>
<sequence length="58" mass="6803">MVQWWSPVDAECEWQREKESVKLVVLVAERLLYTLMLQMALLKFENCDSSSLKPKTNS</sequence>
<reference evidence="1 2" key="1">
    <citation type="journal article" date="2014" name="Nature">
        <title>The genome of the recently domesticated crop plant sugar beet (Beta vulgaris).</title>
        <authorList>
            <person name="Dohm J.C."/>
            <person name="Minoche A.E."/>
            <person name="Holtgrawe D."/>
            <person name="Capella-Gutierrez S."/>
            <person name="Zakrzewski F."/>
            <person name="Tafer H."/>
            <person name="Rupp O."/>
            <person name="Sorensen T.R."/>
            <person name="Stracke R."/>
            <person name="Reinhardt R."/>
            <person name="Goesmann A."/>
            <person name="Kraft T."/>
            <person name="Schulz B."/>
            <person name="Stadler P.F."/>
            <person name="Schmidt T."/>
            <person name="Gabaldon T."/>
            <person name="Lehrach H."/>
            <person name="Weisshaar B."/>
            <person name="Himmelbauer H."/>
        </authorList>
    </citation>
    <scope>NUCLEOTIDE SEQUENCE [LARGE SCALE GENOMIC DNA]</scope>
    <source>
        <tissue evidence="1">Taproot</tissue>
    </source>
</reference>
<dbReference type="EMBL" id="KQ090377">
    <property type="protein sequence ID" value="KMS96464.1"/>
    <property type="molecule type" value="Genomic_DNA"/>
</dbReference>